<protein>
    <submittedName>
        <fullName evidence="10">Iron ABC transporter permease</fullName>
    </submittedName>
</protein>
<evidence type="ECO:0000256" key="9">
    <source>
        <dbReference type="SAM" id="Phobius"/>
    </source>
</evidence>
<dbReference type="PANTHER" id="PTHR30472:SF1">
    <property type="entry name" value="FE(3+) DICITRATE TRANSPORT SYSTEM PERMEASE PROTEIN FECC-RELATED"/>
    <property type="match status" value="1"/>
</dbReference>
<keyword evidence="5 9" id="KW-0812">Transmembrane</keyword>
<evidence type="ECO:0000313" key="11">
    <source>
        <dbReference type="Proteomes" id="UP001056455"/>
    </source>
</evidence>
<reference evidence="10" key="1">
    <citation type="submission" date="2022-06" db="EMBL/GenBank/DDBJ databases">
        <title>Ornithinimicrobium HY1793.</title>
        <authorList>
            <person name="Huang Y."/>
        </authorList>
    </citation>
    <scope>NUCLEOTIDE SEQUENCE</scope>
    <source>
        <strain evidence="10">HY1793</strain>
    </source>
</reference>
<evidence type="ECO:0000256" key="2">
    <source>
        <dbReference type="ARBA" id="ARBA00007935"/>
    </source>
</evidence>
<proteinExistence type="inferred from homology"/>
<evidence type="ECO:0000256" key="6">
    <source>
        <dbReference type="ARBA" id="ARBA00022989"/>
    </source>
</evidence>
<keyword evidence="11" id="KW-1185">Reference proteome</keyword>
<keyword evidence="3" id="KW-0813">Transport</keyword>
<evidence type="ECO:0000256" key="3">
    <source>
        <dbReference type="ARBA" id="ARBA00022448"/>
    </source>
</evidence>
<feature type="transmembrane region" description="Helical" evidence="9">
    <location>
        <begin position="58"/>
        <end position="77"/>
    </location>
</feature>
<organism evidence="10 11">
    <name type="scientific">Ornithinimicrobium faecis</name>
    <dbReference type="NCBI Taxonomy" id="2934158"/>
    <lineage>
        <taxon>Bacteria</taxon>
        <taxon>Bacillati</taxon>
        <taxon>Actinomycetota</taxon>
        <taxon>Actinomycetes</taxon>
        <taxon>Micrococcales</taxon>
        <taxon>Ornithinimicrobiaceae</taxon>
        <taxon>Ornithinimicrobium</taxon>
    </lineage>
</organism>
<feature type="transmembrane region" description="Helical" evidence="9">
    <location>
        <begin position="333"/>
        <end position="351"/>
    </location>
</feature>
<dbReference type="InterPro" id="IPR000522">
    <property type="entry name" value="ABC_transptr_permease_BtuC"/>
</dbReference>
<evidence type="ECO:0000256" key="8">
    <source>
        <dbReference type="SAM" id="MobiDB-lite"/>
    </source>
</evidence>
<gene>
    <name evidence="10" type="ORF">NF556_20555</name>
</gene>
<feature type="transmembrane region" description="Helical" evidence="9">
    <location>
        <begin position="260"/>
        <end position="293"/>
    </location>
</feature>
<keyword evidence="6 9" id="KW-1133">Transmembrane helix</keyword>
<feature type="transmembrane region" description="Helical" evidence="9">
    <location>
        <begin position="305"/>
        <end position="327"/>
    </location>
</feature>
<dbReference type="RefSeq" id="WP_252593112.1">
    <property type="nucleotide sequence ID" value="NZ_CP099489.1"/>
</dbReference>
<comment type="similarity">
    <text evidence="2">Belongs to the binding-protein-dependent transport system permease family. FecCD subfamily.</text>
</comment>
<feature type="transmembrane region" description="Helical" evidence="9">
    <location>
        <begin position="32"/>
        <end position="52"/>
    </location>
</feature>
<dbReference type="InterPro" id="IPR037294">
    <property type="entry name" value="ABC_BtuC-like"/>
</dbReference>
<feature type="transmembrane region" description="Helical" evidence="9">
    <location>
        <begin position="176"/>
        <end position="196"/>
    </location>
</feature>
<feature type="region of interest" description="Disordered" evidence="8">
    <location>
        <begin position="1"/>
        <end position="21"/>
    </location>
</feature>
<feature type="transmembrane region" description="Helical" evidence="9">
    <location>
        <begin position="89"/>
        <end position="106"/>
    </location>
</feature>
<dbReference type="Proteomes" id="UP001056455">
    <property type="component" value="Chromosome"/>
</dbReference>
<accession>A0ABY4YT53</accession>
<dbReference type="SUPFAM" id="SSF81345">
    <property type="entry name" value="ABC transporter involved in vitamin B12 uptake, BtuC"/>
    <property type="match status" value="1"/>
</dbReference>
<name>A0ABY4YT53_9MICO</name>
<dbReference type="EMBL" id="CP099489">
    <property type="protein sequence ID" value="USQ79945.1"/>
    <property type="molecule type" value="Genomic_DNA"/>
</dbReference>
<feature type="transmembrane region" description="Helical" evidence="9">
    <location>
        <begin position="118"/>
        <end position="137"/>
    </location>
</feature>
<evidence type="ECO:0000256" key="1">
    <source>
        <dbReference type="ARBA" id="ARBA00004651"/>
    </source>
</evidence>
<evidence type="ECO:0000313" key="10">
    <source>
        <dbReference type="EMBL" id="USQ79945.1"/>
    </source>
</evidence>
<evidence type="ECO:0000256" key="4">
    <source>
        <dbReference type="ARBA" id="ARBA00022475"/>
    </source>
</evidence>
<dbReference type="Pfam" id="PF01032">
    <property type="entry name" value="FecCD"/>
    <property type="match status" value="1"/>
</dbReference>
<feature type="compositionally biased region" description="Low complexity" evidence="8">
    <location>
        <begin position="1"/>
        <end position="14"/>
    </location>
</feature>
<keyword evidence="7 9" id="KW-0472">Membrane</keyword>
<feature type="transmembrane region" description="Helical" evidence="9">
    <location>
        <begin position="144"/>
        <end position="164"/>
    </location>
</feature>
<dbReference type="Gene3D" id="1.10.3470.10">
    <property type="entry name" value="ABC transporter involved in vitamin B12 uptake, BtuC"/>
    <property type="match status" value="1"/>
</dbReference>
<feature type="transmembrane region" description="Helical" evidence="9">
    <location>
        <begin position="217"/>
        <end position="240"/>
    </location>
</feature>
<keyword evidence="4" id="KW-1003">Cell membrane</keyword>
<dbReference type="PANTHER" id="PTHR30472">
    <property type="entry name" value="FERRIC ENTEROBACTIN TRANSPORT SYSTEM PERMEASE PROTEIN"/>
    <property type="match status" value="1"/>
</dbReference>
<evidence type="ECO:0000256" key="7">
    <source>
        <dbReference type="ARBA" id="ARBA00023136"/>
    </source>
</evidence>
<evidence type="ECO:0000256" key="5">
    <source>
        <dbReference type="ARBA" id="ARBA00022692"/>
    </source>
</evidence>
<sequence length="357" mass="36012">MTQTQAQTQTQTQTDASAHGVAMRTRRLPATAVISLGIVAVAVAFCLSLAIGSRSISPLAAIDGLTAVLTGDLTGTFEEGIVASRLDRSLIGLVVGTAVALSGATMQGLTRNPLADPGILGVNSGAALAVVLGLRFAGISTVGGYLWLALLGGLVTAVVVYAVASVSQGDQSLTMVLTGAAVTAGVTSVIAGVLVSNQGALQEFRFWQVGSVAGRDAGIITDVLPLLVISLGIVALSGPILNAAALGEDLERALGQRVLLARFVVAFGAVGLAACAVALAGPIAFVGLVVPHIVRLATGPDYRKILLGSALIGPVLILLTDTLGRIVTPPTEVQVGIMTAVLGAPVLILMIRRAVLR</sequence>
<comment type="subcellular location">
    <subcellularLocation>
        <location evidence="1">Cell membrane</location>
        <topology evidence="1">Multi-pass membrane protein</topology>
    </subcellularLocation>
</comment>
<dbReference type="CDD" id="cd06550">
    <property type="entry name" value="TM_ABC_iron-siderophores_like"/>
    <property type="match status" value="1"/>
</dbReference>